<evidence type="ECO:0000256" key="2">
    <source>
        <dbReference type="ARBA" id="ARBA00022475"/>
    </source>
</evidence>
<dbReference type="Proteomes" id="UP000236197">
    <property type="component" value="Unassembled WGS sequence"/>
</dbReference>
<organism evidence="9 10">
    <name type="scientific">Enteroscipio rubneri</name>
    <dbReference type="NCBI Taxonomy" id="2070686"/>
    <lineage>
        <taxon>Bacteria</taxon>
        <taxon>Bacillati</taxon>
        <taxon>Actinomycetota</taxon>
        <taxon>Coriobacteriia</taxon>
        <taxon>Eggerthellales</taxon>
        <taxon>Eggerthellaceae</taxon>
        <taxon>Enteroscipio</taxon>
    </lineage>
</organism>
<dbReference type="PANTHER" id="PTHR30572">
    <property type="entry name" value="MEMBRANE COMPONENT OF TRANSPORTER-RELATED"/>
    <property type="match status" value="1"/>
</dbReference>
<dbReference type="EMBL" id="PPEK01000022">
    <property type="protein sequence ID" value="PNV66748.1"/>
    <property type="molecule type" value="Genomic_DNA"/>
</dbReference>
<dbReference type="AlphaFoldDB" id="A0A2K2U978"/>
<keyword evidence="4 7" id="KW-1133">Transmembrane helix</keyword>
<evidence type="ECO:0000256" key="1">
    <source>
        <dbReference type="ARBA" id="ARBA00004651"/>
    </source>
</evidence>
<feature type="domain" description="ABC3 transporter permease C-terminal" evidence="8">
    <location>
        <begin position="687"/>
        <end position="802"/>
    </location>
</feature>
<feature type="transmembrane region" description="Helical" evidence="7">
    <location>
        <begin position="384"/>
        <end position="405"/>
    </location>
</feature>
<evidence type="ECO:0000256" key="5">
    <source>
        <dbReference type="ARBA" id="ARBA00023136"/>
    </source>
</evidence>
<comment type="similarity">
    <text evidence="6">Belongs to the ABC-4 integral membrane protein family.</text>
</comment>
<feature type="transmembrane region" description="Helical" evidence="7">
    <location>
        <begin position="282"/>
        <end position="308"/>
    </location>
</feature>
<protein>
    <recommendedName>
        <fullName evidence="8">ABC3 transporter permease C-terminal domain-containing protein</fullName>
    </recommendedName>
</protein>
<sequence length="813" mass="84671">MALMRTLVAAGLKRGKGSFAGIFLLMALTAAALTFTVSIYADLNAREEAALAEIGAGDVYAVDMATNLTDEVAAEVEALSEVSEARLNGALSVPVRFYDAGGEAVDKNPTSGTALVAWGDALGFRLFSDDGTRLVDGAFEPGPDEVYVPASLKVAPGVQVGDELEVVVGDEARRFTIAGFFEDPQLGTPFLEMKRYVVAQGAYDEVGSLVDAIVAQGGEPADVLSSSSKMSAYRMAEINVRLSDEARATGTTSTDLARLIADEVAWANTATGMFAADTLAGYAMMVVVIGGAVLGVFALLLFVIALVICTHAIATSIEEDYADYGTLKALGLLNRSLRGMLGVEYVGVSLLGLAAGLGLGWALVPPVLPFFAQFTGVLATNAAPPAAALLLLAALLALVAAVVVCKTHKLSRISPLVAFRGGAADVTFRSRAARPLGGSHLGLGLAVRAIVSAKRRYVGLAGCALVMCAFIVLVFGIGGALGGPNAAKEAFGMWTSDVSATLVSPDASFDEVERVIEEVSPIEKSWKESFAMVSFGGESHSFAGLSDLSLVTGVVAGRLPIHDNEALIGGNLAKSMGLDIGDELAVDGADGEERRFVVCGLLSAMFNAGYGTILTYDGVCDLAGKGADVAETARQYVLADPQKADEVRAAIEARFGDAVDARPAGMFSDTEGMIGLIQQLFTIMGFAMATVAATLVFLAVSLIIGRMFTAERHDLGVYRALGFTTRALRVQFALRFFLVALAGCSAGATLAALGGSWLMGQLFGLFGVSRFAIDTNPLMVGGLTLGLSTLFLIAAYVSARKVKRVDVRELVEE</sequence>
<dbReference type="RefSeq" id="WP_103265888.1">
    <property type="nucleotide sequence ID" value="NZ_CABMLE010000022.1"/>
</dbReference>
<accession>A0A2K2U978</accession>
<evidence type="ECO:0000256" key="3">
    <source>
        <dbReference type="ARBA" id="ARBA00022692"/>
    </source>
</evidence>
<dbReference type="PANTHER" id="PTHR30572:SF4">
    <property type="entry name" value="ABC TRANSPORTER PERMEASE YTRF"/>
    <property type="match status" value="1"/>
</dbReference>
<dbReference type="GO" id="GO:0022857">
    <property type="term" value="F:transmembrane transporter activity"/>
    <property type="evidence" value="ECO:0007669"/>
    <property type="project" value="TreeGrafter"/>
</dbReference>
<feature type="transmembrane region" description="Helical" evidence="7">
    <location>
        <begin position="680"/>
        <end position="704"/>
    </location>
</feature>
<evidence type="ECO:0000256" key="6">
    <source>
        <dbReference type="ARBA" id="ARBA00038076"/>
    </source>
</evidence>
<keyword evidence="5 7" id="KW-0472">Membrane</keyword>
<name>A0A2K2U978_9ACTN</name>
<comment type="subcellular location">
    <subcellularLocation>
        <location evidence="1">Cell membrane</location>
        <topology evidence="1">Multi-pass membrane protein</topology>
    </subcellularLocation>
</comment>
<keyword evidence="3 7" id="KW-0812">Transmembrane</keyword>
<gene>
    <name evidence="9" type="ORF">C2L71_11415</name>
</gene>
<dbReference type="InterPro" id="IPR050250">
    <property type="entry name" value="Macrolide_Exporter_MacB"/>
</dbReference>
<feature type="transmembrane region" description="Helical" evidence="7">
    <location>
        <begin position="736"/>
        <end position="758"/>
    </location>
</feature>
<dbReference type="InterPro" id="IPR003838">
    <property type="entry name" value="ABC3_permease_C"/>
</dbReference>
<proteinExistence type="inferred from homology"/>
<dbReference type="Pfam" id="PF02687">
    <property type="entry name" value="FtsX"/>
    <property type="match status" value="2"/>
</dbReference>
<evidence type="ECO:0000256" key="4">
    <source>
        <dbReference type="ARBA" id="ARBA00022989"/>
    </source>
</evidence>
<comment type="caution">
    <text evidence="9">The sequence shown here is derived from an EMBL/GenBank/DDBJ whole genome shotgun (WGS) entry which is preliminary data.</text>
</comment>
<evidence type="ECO:0000256" key="7">
    <source>
        <dbReference type="SAM" id="Phobius"/>
    </source>
</evidence>
<feature type="domain" description="ABC3 transporter permease C-terminal" evidence="8">
    <location>
        <begin position="296"/>
        <end position="405"/>
    </location>
</feature>
<evidence type="ECO:0000313" key="10">
    <source>
        <dbReference type="Proteomes" id="UP000236197"/>
    </source>
</evidence>
<reference evidence="10" key="1">
    <citation type="submission" date="2018-01" db="EMBL/GenBank/DDBJ databases">
        <title>Rubneribacter badeniensis gen. nov., sp. nov., and Colonibacter rubneri, gen. nov., sp. nov., WGS of new members of the Eggerthellaceae.</title>
        <authorList>
            <person name="Danylec N."/>
            <person name="Stoll D.A."/>
            <person name="Doetsch A."/>
            <person name="Kulling S.E."/>
            <person name="Huch M."/>
        </authorList>
    </citation>
    <scope>NUCLEOTIDE SEQUENCE [LARGE SCALE GENOMIC DNA]</scope>
    <source>
        <strain evidence="10">ResAG-96</strain>
    </source>
</reference>
<feature type="transmembrane region" description="Helical" evidence="7">
    <location>
        <begin position="345"/>
        <end position="364"/>
    </location>
</feature>
<keyword evidence="2" id="KW-1003">Cell membrane</keyword>
<evidence type="ECO:0000259" key="8">
    <source>
        <dbReference type="Pfam" id="PF02687"/>
    </source>
</evidence>
<feature type="transmembrane region" description="Helical" evidence="7">
    <location>
        <begin position="778"/>
        <end position="799"/>
    </location>
</feature>
<evidence type="ECO:0000313" key="9">
    <source>
        <dbReference type="EMBL" id="PNV66748.1"/>
    </source>
</evidence>
<dbReference type="OrthoDB" id="2011568at2"/>
<keyword evidence="10" id="KW-1185">Reference proteome</keyword>
<dbReference type="GO" id="GO:0005886">
    <property type="term" value="C:plasma membrane"/>
    <property type="evidence" value="ECO:0007669"/>
    <property type="project" value="UniProtKB-SubCell"/>
</dbReference>
<feature type="transmembrane region" description="Helical" evidence="7">
    <location>
        <begin position="457"/>
        <end position="481"/>
    </location>
</feature>